<evidence type="ECO:0000313" key="1">
    <source>
        <dbReference type="EMBL" id="RLU24094.1"/>
    </source>
</evidence>
<gene>
    <name evidence="1" type="ORF">DMN91_004303</name>
</gene>
<comment type="caution">
    <text evidence="1">The sequence shown here is derived from an EMBL/GenBank/DDBJ whole genome shotgun (WGS) entry which is preliminary data.</text>
</comment>
<proteinExistence type="predicted"/>
<accession>A0A3L8DUL9</accession>
<organism evidence="1">
    <name type="scientific">Ooceraea biroi</name>
    <name type="common">Clonal raider ant</name>
    <name type="synonym">Cerapachys biroi</name>
    <dbReference type="NCBI Taxonomy" id="2015173"/>
    <lineage>
        <taxon>Eukaryota</taxon>
        <taxon>Metazoa</taxon>
        <taxon>Ecdysozoa</taxon>
        <taxon>Arthropoda</taxon>
        <taxon>Hexapoda</taxon>
        <taxon>Insecta</taxon>
        <taxon>Pterygota</taxon>
        <taxon>Neoptera</taxon>
        <taxon>Endopterygota</taxon>
        <taxon>Hymenoptera</taxon>
        <taxon>Apocrita</taxon>
        <taxon>Aculeata</taxon>
        <taxon>Formicoidea</taxon>
        <taxon>Formicidae</taxon>
        <taxon>Dorylinae</taxon>
        <taxon>Ooceraea</taxon>
    </lineage>
</organism>
<reference evidence="1" key="1">
    <citation type="journal article" date="2018" name="Genome Res.">
        <title>The genomic architecture and molecular evolution of ant odorant receptors.</title>
        <authorList>
            <person name="McKenzie S.K."/>
            <person name="Kronauer D.J.C."/>
        </authorList>
    </citation>
    <scope>NUCLEOTIDE SEQUENCE [LARGE SCALE GENOMIC DNA]</scope>
    <source>
        <strain evidence="1">Clonal line C1</strain>
    </source>
</reference>
<reference evidence="1" key="2">
    <citation type="submission" date="2018-07" db="EMBL/GenBank/DDBJ databases">
        <authorList>
            <person name="Mckenzie S.K."/>
            <person name="Kronauer D.J.C."/>
        </authorList>
    </citation>
    <scope>NUCLEOTIDE SEQUENCE</scope>
    <source>
        <strain evidence="1">Clonal line C1</strain>
    </source>
</reference>
<dbReference type="EMBL" id="QOIP01000004">
    <property type="protein sequence ID" value="RLU24094.1"/>
    <property type="molecule type" value="Genomic_DNA"/>
</dbReference>
<protein>
    <submittedName>
        <fullName evidence="1">Uncharacterized protein</fullName>
    </submittedName>
</protein>
<sequence length="185" mass="21210">MGSGQSARKLTISNEEDLGVIKVSNAIVQRLAQGEAMIDKSSSAKYDTAIQHSAVSSTPIIPPQADAAAVHPMHYYPELTMSALQIQQRKEEELKQQEQYWQRRLQNLKEGYQRIERTLEEEYKKAVNETSVAQVGKLNYYLILLQFDNDTKLLLKIQHNHVYRIVIKSYNVSKIIQKKLLDVPI</sequence>
<name>A0A3L8DUL9_OOCBI</name>
<dbReference type="AlphaFoldDB" id="A0A3L8DUL9"/>
<dbReference type="OrthoDB" id="70030at2759"/>
<dbReference type="Proteomes" id="UP000279307">
    <property type="component" value="Chromosome 4"/>
</dbReference>